<dbReference type="InterPro" id="IPR001128">
    <property type="entry name" value="Cyt_P450"/>
</dbReference>
<organism evidence="8 9">
    <name type="scientific">Gekko japonicus</name>
    <name type="common">Schlegel's Japanese gecko</name>
    <dbReference type="NCBI Taxonomy" id="146911"/>
    <lineage>
        <taxon>Eukaryota</taxon>
        <taxon>Metazoa</taxon>
        <taxon>Chordata</taxon>
        <taxon>Craniata</taxon>
        <taxon>Vertebrata</taxon>
        <taxon>Euteleostomi</taxon>
        <taxon>Lepidosauria</taxon>
        <taxon>Squamata</taxon>
        <taxon>Bifurcata</taxon>
        <taxon>Gekkota</taxon>
        <taxon>Gekkonidae</taxon>
        <taxon>Gekkoninae</taxon>
        <taxon>Gekko</taxon>
    </lineage>
</organism>
<name>A0ABM1KE65_GEKJA</name>
<protein>
    <submittedName>
        <fullName evidence="9">Cytochrome P450 2J2-like</fullName>
    </submittedName>
</protein>
<dbReference type="InterPro" id="IPR050182">
    <property type="entry name" value="Cytochrome_P450_fam2"/>
</dbReference>
<gene>
    <name evidence="9" type="primary">LOC107114910</name>
</gene>
<keyword evidence="5 6" id="KW-0408">Iron</keyword>
<keyword evidence="6" id="KW-0560">Oxidoreductase</keyword>
<keyword evidence="3 6" id="KW-0349">Heme</keyword>
<evidence type="ECO:0000256" key="3">
    <source>
        <dbReference type="ARBA" id="ARBA00022617"/>
    </source>
</evidence>
<proteinExistence type="inferred from homology"/>
<dbReference type="PANTHER" id="PTHR24300:SF134">
    <property type="entry name" value="CYTOCHROME P450, FAMILY 2, SUBFAMILY AB, POLYPEPTIDE 2-RELATED"/>
    <property type="match status" value="1"/>
</dbReference>
<evidence type="ECO:0000313" key="8">
    <source>
        <dbReference type="Proteomes" id="UP000694871"/>
    </source>
</evidence>
<dbReference type="PANTHER" id="PTHR24300">
    <property type="entry name" value="CYTOCHROME P450 508A4-RELATED"/>
    <property type="match status" value="1"/>
</dbReference>
<evidence type="ECO:0000313" key="9">
    <source>
        <dbReference type="RefSeq" id="XP_015272002.1"/>
    </source>
</evidence>
<dbReference type="PRINTS" id="PR00385">
    <property type="entry name" value="P450"/>
</dbReference>
<dbReference type="InterPro" id="IPR036396">
    <property type="entry name" value="Cyt_P450_sf"/>
</dbReference>
<feature type="chain" id="PRO_5046806737" evidence="7">
    <location>
        <begin position="26"/>
        <end position="493"/>
    </location>
</feature>
<dbReference type="PRINTS" id="PR00463">
    <property type="entry name" value="EP450I"/>
</dbReference>
<evidence type="ECO:0000256" key="2">
    <source>
        <dbReference type="ARBA" id="ARBA00010617"/>
    </source>
</evidence>
<feature type="signal peptide" evidence="7">
    <location>
        <begin position="1"/>
        <end position="25"/>
    </location>
</feature>
<evidence type="ECO:0000256" key="1">
    <source>
        <dbReference type="ARBA" id="ARBA00001971"/>
    </source>
</evidence>
<evidence type="ECO:0000256" key="7">
    <source>
        <dbReference type="SAM" id="SignalP"/>
    </source>
</evidence>
<dbReference type="Gene3D" id="1.10.630.10">
    <property type="entry name" value="Cytochrome P450"/>
    <property type="match status" value="1"/>
</dbReference>
<accession>A0ABM1KE65</accession>
<sequence length="493" mass="56217">MAMWIPVTLVAGLLSILLFLKQLWSHKNYPPGPLRLPIIGSAWRILIDFSQDTFIKLAKEYGNVYTVWSGSLPVVVMSGFEAVKEAAINHSADFDERPVTPFFEAIGKKSGIIFSNGHIWKQQRKFGLVTMRKLGLGKKGIEQQIHEEAYHLVQAFADAKRQPLDPAIPITNSVTNVICALTFGQRYSLRDEEFLKLRDALKTFVDGTATIYHLLYDLFPWIMKHLPGPHKRSIAARDFVADFAMKEIQRHRVHEAVHEPRDFIDYYLLQMGKSKRDPTSTYNEENLVQCIADLFAAGTETTTTTLYWAFLLMANYPDVQEKVQKEIDNAFGSSEFFSYQDRRKVPYTNAVIHEIQRSRYILLFGVPRQCSKDVNIFGFFIPKGATVITDLRSVLLDPKKWETPEKFNPNHFLDKDGQFVENEAFLPFGAGARVCVGEQLASIEIFIIFTRMLRAFTLQAPEGVKRISEEPIVRLTTPPCPYKICAIPRNNGS</sequence>
<dbReference type="Proteomes" id="UP000694871">
    <property type="component" value="Unplaced"/>
</dbReference>
<dbReference type="InterPro" id="IPR002401">
    <property type="entry name" value="Cyt_P450_E_grp-I"/>
</dbReference>
<dbReference type="GeneID" id="107114910"/>
<evidence type="ECO:0000256" key="6">
    <source>
        <dbReference type="RuleBase" id="RU000461"/>
    </source>
</evidence>
<dbReference type="SUPFAM" id="SSF48264">
    <property type="entry name" value="Cytochrome P450"/>
    <property type="match status" value="1"/>
</dbReference>
<keyword evidence="6" id="KW-0503">Monooxygenase</keyword>
<keyword evidence="4 6" id="KW-0479">Metal-binding</keyword>
<keyword evidence="8" id="KW-1185">Reference proteome</keyword>
<evidence type="ECO:0000256" key="4">
    <source>
        <dbReference type="ARBA" id="ARBA00022723"/>
    </source>
</evidence>
<dbReference type="Pfam" id="PF00067">
    <property type="entry name" value="p450"/>
    <property type="match status" value="1"/>
</dbReference>
<dbReference type="InterPro" id="IPR017972">
    <property type="entry name" value="Cyt_P450_CS"/>
</dbReference>
<comment type="cofactor">
    <cofactor evidence="1">
        <name>heme</name>
        <dbReference type="ChEBI" id="CHEBI:30413"/>
    </cofactor>
</comment>
<dbReference type="PROSITE" id="PS00086">
    <property type="entry name" value="CYTOCHROME_P450"/>
    <property type="match status" value="1"/>
</dbReference>
<keyword evidence="7" id="KW-0732">Signal</keyword>
<dbReference type="RefSeq" id="XP_015272002.1">
    <property type="nucleotide sequence ID" value="XM_015416516.1"/>
</dbReference>
<comment type="similarity">
    <text evidence="2 6">Belongs to the cytochrome P450 family.</text>
</comment>
<evidence type="ECO:0000256" key="5">
    <source>
        <dbReference type="ARBA" id="ARBA00023004"/>
    </source>
</evidence>
<reference evidence="9" key="1">
    <citation type="submission" date="2025-08" db="UniProtKB">
        <authorList>
            <consortium name="RefSeq"/>
        </authorList>
    </citation>
    <scope>IDENTIFICATION</scope>
</reference>